<sequence length="845" mass="90273">MVRKSDAAATVICFAFALAIGSTPLTAQTSQGPEQGTASAGTPRSTTAFPTVPPSVPYQQRPAAEHEVELLPDPLDLAPPLAPLGSNEQDDPNRLLRGPGILAPSLVNGFLGITQTNFIPPDPIIAAGPNHLLALVNSDFAIFQKDGTKLQQINARSWFGNVAPGNNAFDPKVFYDHFADRWVMTYLSTDLSTFSHILVSVSDDADPTGDWCNYVFRGDLNGSTPDSTLSDYQGAGFDNSAVYIVPNQFRLSDLSFRYVKLRIIPKAALYDTGCPAVPYTDFWDLRDPANLAAVVTVRPAHTFGTPGVEYLINDSPFVPGTFMTLWSLTNPLDPSPTLSAVNVPVTLRNPPPNADQLGGSSTLIDVGGPRVRNAVYRDGSIWTAHSVADASGEFARARYVRIDVTGPTVLEDVSFGNDDCWLYYPAITADVSNNMVMVYNQSCVDEYVGIRYTGRRPLDAALQPSVELKAGEANYVVAPGSPPRNRWGDYSGVAVDAAVTNHVWVFAEYAGSPEDTWSTWIGEVVASRLRGDVNADDAVDVADVVLLVDIILERVTPTEDDAAAANCNLDGALDIGDAVCLVNLILTPTSGPTLAAARPNDAPESVRLSEAAFDPVTGRRIVTLEAELGPDVAGLQARIGYDAARVRIGWPELGDAARGLVLETNDLGGELLLVLYARGGVFPARSGKTLVRLPVELSGDEETDPGLELRALKVADRSGTVRRPETGSATLTALPTRFRLGEPYPNPVGQAGTQIELEIPASIGPALSGGVVGASSGGPVRVVVEVFNVRGQKVRTVLAEELAPGQHSIRWDGRSDRGVRVGTGVYVLRLRAGTFVENRKLIVNQ</sequence>
<gene>
    <name evidence="4" type="ORF">GWO12_06425</name>
</gene>
<feature type="compositionally biased region" description="Polar residues" evidence="1">
    <location>
        <begin position="26"/>
        <end position="49"/>
    </location>
</feature>
<dbReference type="InterPro" id="IPR016134">
    <property type="entry name" value="Dockerin_dom"/>
</dbReference>
<keyword evidence="2" id="KW-0732">Signal</keyword>
<proteinExistence type="predicted"/>
<evidence type="ECO:0000259" key="3">
    <source>
        <dbReference type="PROSITE" id="PS51766"/>
    </source>
</evidence>
<reference evidence="4 5" key="1">
    <citation type="submission" date="2020-01" db="EMBL/GenBank/DDBJ databases">
        <title>Genomes assembled from Gulf of Kutch pelagic sediment metagenomes.</title>
        <authorList>
            <person name="Chandrashekar M."/>
            <person name="Mahajan M.S."/>
            <person name="Dave K.J."/>
            <person name="Vatsa P."/>
            <person name="Nathani N.M."/>
        </authorList>
    </citation>
    <scope>NUCLEOTIDE SEQUENCE [LARGE SCALE GENOMIC DNA]</scope>
    <source>
        <strain evidence="4">KS3-K002</strain>
    </source>
</reference>
<dbReference type="PROSITE" id="PS51766">
    <property type="entry name" value="DOCKERIN"/>
    <property type="match status" value="1"/>
</dbReference>
<protein>
    <recommendedName>
        <fullName evidence="3">Dockerin domain-containing protein</fullName>
    </recommendedName>
</protein>
<evidence type="ECO:0000256" key="1">
    <source>
        <dbReference type="SAM" id="MobiDB-lite"/>
    </source>
</evidence>
<feature type="domain" description="Dockerin" evidence="3">
    <location>
        <begin position="526"/>
        <end position="593"/>
    </location>
</feature>
<dbReference type="GO" id="GO:0000272">
    <property type="term" value="P:polysaccharide catabolic process"/>
    <property type="evidence" value="ECO:0007669"/>
    <property type="project" value="InterPro"/>
</dbReference>
<comment type="caution">
    <text evidence="4">The sequence shown here is derived from an EMBL/GenBank/DDBJ whole genome shotgun (WGS) entry which is preliminary data.</text>
</comment>
<name>A0AAE5CBN0_9BACT</name>
<accession>A0AAE5CBN0</accession>
<feature type="chain" id="PRO_5042097335" description="Dockerin domain-containing protein" evidence="2">
    <location>
        <begin position="28"/>
        <end position="845"/>
    </location>
</feature>
<feature type="signal peptide" evidence="2">
    <location>
        <begin position="1"/>
        <end position="27"/>
    </location>
</feature>
<feature type="region of interest" description="Disordered" evidence="1">
    <location>
        <begin position="26"/>
        <end position="58"/>
    </location>
</feature>
<organism evidence="4 5">
    <name type="scientific">Candidatus Kutchimonas denitrificans</name>
    <dbReference type="NCBI Taxonomy" id="3056748"/>
    <lineage>
        <taxon>Bacteria</taxon>
        <taxon>Pseudomonadati</taxon>
        <taxon>Gemmatimonadota</taxon>
        <taxon>Gemmatimonadia</taxon>
        <taxon>Candidatus Palauibacterales</taxon>
        <taxon>Candidatus Palauibacteraceae</taxon>
        <taxon>Candidatus Kutchimonas</taxon>
    </lineage>
</organism>
<dbReference type="SUPFAM" id="SSF63446">
    <property type="entry name" value="Type I dockerin domain"/>
    <property type="match status" value="1"/>
</dbReference>
<dbReference type="EMBL" id="JAACAK010000047">
    <property type="protein sequence ID" value="NIR74733.1"/>
    <property type="molecule type" value="Genomic_DNA"/>
</dbReference>
<evidence type="ECO:0000256" key="2">
    <source>
        <dbReference type="SAM" id="SignalP"/>
    </source>
</evidence>
<dbReference type="Pfam" id="PF13860">
    <property type="entry name" value="FlgD_ig"/>
    <property type="match status" value="1"/>
</dbReference>
<dbReference type="Proteomes" id="UP000702544">
    <property type="component" value="Unassembled WGS sequence"/>
</dbReference>
<dbReference type="InterPro" id="IPR036439">
    <property type="entry name" value="Dockerin_dom_sf"/>
</dbReference>
<dbReference type="AlphaFoldDB" id="A0AAE5CBN0"/>
<evidence type="ECO:0000313" key="5">
    <source>
        <dbReference type="Proteomes" id="UP000702544"/>
    </source>
</evidence>
<dbReference type="Gene3D" id="1.10.1330.10">
    <property type="entry name" value="Dockerin domain"/>
    <property type="match status" value="1"/>
</dbReference>
<evidence type="ECO:0000313" key="4">
    <source>
        <dbReference type="EMBL" id="NIR74733.1"/>
    </source>
</evidence>
<dbReference type="Gene3D" id="2.60.40.4070">
    <property type="match status" value="1"/>
</dbReference>
<dbReference type="InterPro" id="IPR025965">
    <property type="entry name" value="FlgD/Vpr_Ig-like"/>
</dbReference>